<dbReference type="PANTHER" id="PTHR18952">
    <property type="entry name" value="CARBONIC ANHYDRASE"/>
    <property type="match status" value="1"/>
</dbReference>
<evidence type="ECO:0000256" key="10">
    <source>
        <dbReference type="ARBA" id="ARBA00048348"/>
    </source>
</evidence>
<dbReference type="FunFam" id="3.10.200.10:FF:000001">
    <property type="entry name" value="Carbonic anhydrase 2"/>
    <property type="match status" value="1"/>
</dbReference>
<comment type="catalytic activity">
    <reaction evidence="9">
        <text>urea = cyanamide + H2O</text>
        <dbReference type="Rhea" id="RHEA:23056"/>
        <dbReference type="ChEBI" id="CHEBI:15377"/>
        <dbReference type="ChEBI" id="CHEBI:16199"/>
        <dbReference type="ChEBI" id="CHEBI:16698"/>
        <dbReference type="EC" id="4.2.1.69"/>
    </reaction>
</comment>
<evidence type="ECO:0000313" key="14">
    <source>
        <dbReference type="EMBL" id="KAB0357150.1"/>
    </source>
</evidence>
<dbReference type="SUPFAM" id="SSF51069">
    <property type="entry name" value="Carbonic anhydrase"/>
    <property type="match status" value="1"/>
</dbReference>
<evidence type="ECO:0000256" key="9">
    <source>
        <dbReference type="ARBA" id="ARBA00036058"/>
    </source>
</evidence>
<dbReference type="InterPro" id="IPR001148">
    <property type="entry name" value="CA_dom"/>
</dbReference>
<keyword evidence="7" id="KW-0007">Acetylation</keyword>
<dbReference type="EC" id="4.2.1.1" evidence="11"/>
<gene>
    <name evidence="14" type="ORF">FD754_001306</name>
</gene>
<organism evidence="14 15">
    <name type="scientific">Muntiacus muntjak</name>
    <name type="common">Barking deer</name>
    <name type="synonym">Indian muntjac</name>
    <dbReference type="NCBI Taxonomy" id="9888"/>
    <lineage>
        <taxon>Eukaryota</taxon>
        <taxon>Metazoa</taxon>
        <taxon>Chordata</taxon>
        <taxon>Craniata</taxon>
        <taxon>Vertebrata</taxon>
        <taxon>Euteleostomi</taxon>
        <taxon>Mammalia</taxon>
        <taxon>Eutheria</taxon>
        <taxon>Laurasiatheria</taxon>
        <taxon>Artiodactyla</taxon>
        <taxon>Ruminantia</taxon>
        <taxon>Pecora</taxon>
        <taxon>Cervidae</taxon>
        <taxon>Muntiacinae</taxon>
        <taxon>Muntiacus</taxon>
    </lineage>
</organism>
<dbReference type="PROSITE" id="PS51144">
    <property type="entry name" value="ALPHA_CA_2"/>
    <property type="match status" value="1"/>
</dbReference>
<keyword evidence="15" id="KW-1185">Reference proteome</keyword>
<dbReference type="Gene3D" id="3.10.200.10">
    <property type="entry name" value="Alpha carbonic anhydrase"/>
    <property type="match status" value="1"/>
</dbReference>
<dbReference type="GO" id="GO:0045177">
    <property type="term" value="C:apical part of cell"/>
    <property type="evidence" value="ECO:0007669"/>
    <property type="project" value="TreeGrafter"/>
</dbReference>
<comment type="similarity">
    <text evidence="3 11">Belongs to the alpha-carbonic anhydrase family.</text>
</comment>
<keyword evidence="4" id="KW-0963">Cytoplasm</keyword>
<dbReference type="GO" id="GO:0005737">
    <property type="term" value="C:cytoplasm"/>
    <property type="evidence" value="ECO:0007669"/>
    <property type="project" value="UniProtKB-SubCell"/>
</dbReference>
<comment type="function">
    <text evidence="11">Reversible hydration of carbon dioxide.</text>
</comment>
<evidence type="ECO:0000256" key="4">
    <source>
        <dbReference type="ARBA" id="ARBA00022490"/>
    </source>
</evidence>
<dbReference type="GO" id="GO:0005886">
    <property type="term" value="C:plasma membrane"/>
    <property type="evidence" value="ECO:0007669"/>
    <property type="project" value="TreeGrafter"/>
</dbReference>
<dbReference type="SMART" id="SM01057">
    <property type="entry name" value="Carb_anhydrase"/>
    <property type="match status" value="1"/>
</dbReference>
<evidence type="ECO:0000259" key="13">
    <source>
        <dbReference type="PROSITE" id="PS51144"/>
    </source>
</evidence>
<dbReference type="GO" id="GO:0008270">
    <property type="term" value="F:zinc ion binding"/>
    <property type="evidence" value="ECO:0007669"/>
    <property type="project" value="UniProtKB-UniRule"/>
</dbReference>
<evidence type="ECO:0000256" key="8">
    <source>
        <dbReference type="ARBA" id="ARBA00023239"/>
    </source>
</evidence>
<evidence type="ECO:0000256" key="2">
    <source>
        <dbReference type="ARBA" id="ARBA00004496"/>
    </source>
</evidence>
<dbReference type="AlphaFoldDB" id="A0A5N3W666"/>
<dbReference type="InterPro" id="IPR036398">
    <property type="entry name" value="CA_dom_sf"/>
</dbReference>
<keyword evidence="5 11" id="KW-0479">Metal-binding</keyword>
<evidence type="ECO:0000256" key="1">
    <source>
        <dbReference type="ARBA" id="ARBA00001947"/>
    </source>
</evidence>
<dbReference type="InterPro" id="IPR023561">
    <property type="entry name" value="Carbonic_anhydrase_a-class"/>
</dbReference>
<comment type="cofactor">
    <cofactor evidence="1 11">
        <name>Zn(2+)</name>
        <dbReference type="ChEBI" id="CHEBI:29105"/>
    </cofactor>
</comment>
<feature type="region of interest" description="Disordered" evidence="12">
    <location>
        <begin position="1"/>
        <end position="28"/>
    </location>
</feature>
<dbReference type="GO" id="GO:0015670">
    <property type="term" value="P:carbon dioxide transport"/>
    <property type="evidence" value="ECO:0007669"/>
    <property type="project" value="TreeGrafter"/>
</dbReference>
<evidence type="ECO:0000256" key="3">
    <source>
        <dbReference type="ARBA" id="ARBA00010718"/>
    </source>
</evidence>
<comment type="subcellular location">
    <subcellularLocation>
        <location evidence="2">Cytoplasm</location>
    </subcellularLocation>
</comment>
<evidence type="ECO:0000313" key="15">
    <source>
        <dbReference type="Proteomes" id="UP000326458"/>
    </source>
</evidence>
<dbReference type="PANTHER" id="PTHR18952:SF120">
    <property type="entry name" value="CARBONIC ANHYDRASE 2"/>
    <property type="match status" value="1"/>
</dbReference>
<dbReference type="GO" id="GO:0018820">
    <property type="term" value="F:cyanamide hydratase activity"/>
    <property type="evidence" value="ECO:0007669"/>
    <property type="project" value="UniProtKB-EC"/>
</dbReference>
<proteinExistence type="inferred from homology"/>
<evidence type="ECO:0000256" key="5">
    <source>
        <dbReference type="ARBA" id="ARBA00022723"/>
    </source>
</evidence>
<dbReference type="Proteomes" id="UP000326458">
    <property type="component" value="Unassembled WGS sequence"/>
</dbReference>
<accession>A0A5N3W666</accession>
<name>A0A5N3W666_MUNMU</name>
<evidence type="ECO:0000256" key="11">
    <source>
        <dbReference type="RuleBase" id="RU367011"/>
    </source>
</evidence>
<reference evidence="14 15" key="1">
    <citation type="submission" date="2019-06" db="EMBL/GenBank/DDBJ databases">
        <title>Discovery of a novel chromosome fission-fusion reversal in muntjac.</title>
        <authorList>
            <person name="Mudd A.B."/>
            <person name="Bredeson J.V."/>
            <person name="Baum R."/>
            <person name="Hockemeyer D."/>
            <person name="Rokhsar D.S."/>
        </authorList>
    </citation>
    <scope>NUCLEOTIDE SEQUENCE [LARGE SCALE GENOMIC DNA]</scope>
    <source>
        <strain evidence="14">UTSW_UCB_Mm</strain>
        <tissue evidence="14">Fibroblast cell line</tissue>
    </source>
</reference>
<feature type="domain" description="Alpha-carbonic anhydrase" evidence="13">
    <location>
        <begin position="3"/>
        <end position="259"/>
    </location>
</feature>
<dbReference type="Pfam" id="PF00194">
    <property type="entry name" value="Carb_anhydrase"/>
    <property type="match status" value="1"/>
</dbReference>
<keyword evidence="6 11" id="KW-0862">Zinc</keyword>
<protein>
    <recommendedName>
        <fullName evidence="11">Carbonic anhydrase</fullName>
        <ecNumber evidence="11">4.2.1.1</ecNumber>
    </recommendedName>
</protein>
<dbReference type="InterPro" id="IPR018338">
    <property type="entry name" value="Carbonic_anhydrase_a-class_CS"/>
</dbReference>
<comment type="caution">
    <text evidence="14">The sequence shown here is derived from an EMBL/GenBank/DDBJ whole genome shotgun (WGS) entry which is preliminary data.</text>
</comment>
<dbReference type="GO" id="GO:0004089">
    <property type="term" value="F:carbonate dehydratase activity"/>
    <property type="evidence" value="ECO:0007669"/>
    <property type="project" value="UniProtKB-UniRule"/>
</dbReference>
<evidence type="ECO:0000256" key="12">
    <source>
        <dbReference type="SAM" id="MobiDB-lite"/>
    </source>
</evidence>
<sequence>MSHHWGYGPHNGPEHWHKDFPVANGERQSPVDVDTTAVVPDAALKPLSLLYEQATSRRMLNNGHSFNVEFDDSQDKAVLKDGPLTGTYRLVQFHFHWGSSDDRGSEHTVDKKKYAAELHLVHWNTKYGDFGTAAKQPDGLAVVGVFLKVGDANPALQKVLDALDSIKTKGKSADFPNFDPSSLLPNALDYWTYPGSLTTPPLLESVTWVVLKEPICVSSQQMSKFRTLNFNAEGEPELPMVDNWRPAQPLKNRKVRGFPR</sequence>
<evidence type="ECO:0000256" key="6">
    <source>
        <dbReference type="ARBA" id="ARBA00022833"/>
    </source>
</evidence>
<dbReference type="GO" id="GO:0051453">
    <property type="term" value="P:regulation of intracellular pH"/>
    <property type="evidence" value="ECO:0007669"/>
    <property type="project" value="TreeGrafter"/>
</dbReference>
<dbReference type="PROSITE" id="PS00162">
    <property type="entry name" value="ALPHA_CA_1"/>
    <property type="match status" value="1"/>
</dbReference>
<keyword evidence="8 11" id="KW-0456">Lyase</keyword>
<dbReference type="EMBL" id="VCEA01000001">
    <property type="protein sequence ID" value="KAB0357150.1"/>
    <property type="molecule type" value="Genomic_DNA"/>
</dbReference>
<comment type="catalytic activity">
    <reaction evidence="10 11">
        <text>hydrogencarbonate + H(+) = CO2 + H2O</text>
        <dbReference type="Rhea" id="RHEA:10748"/>
        <dbReference type="ChEBI" id="CHEBI:15377"/>
        <dbReference type="ChEBI" id="CHEBI:15378"/>
        <dbReference type="ChEBI" id="CHEBI:16526"/>
        <dbReference type="ChEBI" id="CHEBI:17544"/>
        <dbReference type="EC" id="4.2.1.1"/>
    </reaction>
</comment>
<evidence type="ECO:0000256" key="7">
    <source>
        <dbReference type="ARBA" id="ARBA00022990"/>
    </source>
</evidence>